<dbReference type="RefSeq" id="WP_092225804.1">
    <property type="nucleotide sequence ID" value="NZ_FNJI01000041.1"/>
</dbReference>
<dbReference type="Pfam" id="PF00152">
    <property type="entry name" value="tRNA-synt_2"/>
    <property type="match status" value="1"/>
</dbReference>
<organism evidence="9 10">
    <name type="scientific">Desulforhopalus singaporensis</name>
    <dbReference type="NCBI Taxonomy" id="91360"/>
    <lineage>
        <taxon>Bacteria</taxon>
        <taxon>Pseudomonadati</taxon>
        <taxon>Thermodesulfobacteriota</taxon>
        <taxon>Desulfobulbia</taxon>
        <taxon>Desulfobulbales</taxon>
        <taxon>Desulfocapsaceae</taxon>
        <taxon>Desulforhopalus</taxon>
    </lineage>
</organism>
<keyword evidence="6 7" id="KW-0030">Aminoacyl-tRNA synthetase</keyword>
<dbReference type="InterPro" id="IPR006195">
    <property type="entry name" value="aa-tRNA-synth_II"/>
</dbReference>
<dbReference type="GO" id="GO:0004816">
    <property type="term" value="F:asparagine-tRNA ligase activity"/>
    <property type="evidence" value="ECO:0007669"/>
    <property type="project" value="UniProtKB-UniRule"/>
</dbReference>
<evidence type="ECO:0000313" key="10">
    <source>
        <dbReference type="Proteomes" id="UP000199073"/>
    </source>
</evidence>
<dbReference type="SUPFAM" id="SSF50249">
    <property type="entry name" value="Nucleic acid-binding proteins"/>
    <property type="match status" value="1"/>
</dbReference>
<dbReference type="GO" id="GO:0005524">
    <property type="term" value="F:ATP binding"/>
    <property type="evidence" value="ECO:0007669"/>
    <property type="project" value="UniProtKB-UniRule"/>
</dbReference>
<dbReference type="SUPFAM" id="SSF55681">
    <property type="entry name" value="Class II aaRS and biotin synthetases"/>
    <property type="match status" value="1"/>
</dbReference>
<evidence type="ECO:0000256" key="6">
    <source>
        <dbReference type="ARBA" id="ARBA00023146"/>
    </source>
</evidence>
<dbReference type="InterPro" id="IPR004522">
    <property type="entry name" value="Asn-tRNA-ligase"/>
</dbReference>
<dbReference type="CDD" id="cd00776">
    <property type="entry name" value="AsxRS_core"/>
    <property type="match status" value="1"/>
</dbReference>
<name>A0A1H0V637_9BACT</name>
<keyword evidence="7" id="KW-0963">Cytoplasm</keyword>
<dbReference type="InterPro" id="IPR012340">
    <property type="entry name" value="NA-bd_OB-fold"/>
</dbReference>
<dbReference type="OrthoDB" id="9802326at2"/>
<dbReference type="Pfam" id="PF01336">
    <property type="entry name" value="tRNA_anti-codon"/>
    <property type="match status" value="1"/>
</dbReference>
<dbReference type="InterPro" id="IPR002312">
    <property type="entry name" value="Asp/Asn-tRNA-synth_IIb"/>
</dbReference>
<evidence type="ECO:0000256" key="7">
    <source>
        <dbReference type="HAMAP-Rule" id="MF_00534"/>
    </source>
</evidence>
<sequence length="452" mass="50576">MDIRIKKVLQDQPVGQRVAVAGWVRTRRDTGGFSFIEINDGSCLANLQVIADKGLENYQQDIKNLATGSSVVVDGELRKSPAKGQAVELHATKIDIVGGADSETYPLQKKRHSFEFLREINHLRPRTNALGAVSRVRSRLGYAVHNFFQQRGFIQVHTPIITTSDCEGAGEMFQVSTGRERSGEDHFFGRSAGLTVSGQLQAEVYALAMGDVYTFGPTFRAENSNTSRHLAEFWMLEPEMAFCDLDGNRKIAEELLKYLLADVLENCAEDMALFDKFIEKGLIGKLQDVIAKDFIHISYTEAVERLEKAGDKFEYAVRWGADLQSEHERYLSEKLFRCPVAVTDYPASIKPFYMRLNDDGKTVAAMDILVPGIGEIIGGSQREDRLEVLQSRMIETGIDPAEYDWYLDLRRYGSVPHAGFGLGFERLVQFVTGMANIREVIPFPRTPGSAPC</sequence>
<evidence type="ECO:0000256" key="3">
    <source>
        <dbReference type="ARBA" id="ARBA00022741"/>
    </source>
</evidence>
<dbReference type="Gene3D" id="3.30.930.10">
    <property type="entry name" value="Bira Bifunctional Protein, Domain 2"/>
    <property type="match status" value="1"/>
</dbReference>
<keyword evidence="5 7" id="KW-0648">Protein biosynthesis</keyword>
<reference evidence="9 10" key="1">
    <citation type="submission" date="2016-10" db="EMBL/GenBank/DDBJ databases">
        <authorList>
            <person name="de Groot N.N."/>
        </authorList>
    </citation>
    <scope>NUCLEOTIDE SEQUENCE [LARGE SCALE GENOMIC DNA]</scope>
    <source>
        <strain evidence="9 10">DSM 12130</strain>
    </source>
</reference>
<comment type="similarity">
    <text evidence="1 7">Belongs to the class-II aminoacyl-tRNA synthetase family.</text>
</comment>
<dbReference type="CDD" id="cd04318">
    <property type="entry name" value="EcAsnRS_like_N"/>
    <property type="match status" value="1"/>
</dbReference>
<dbReference type="EC" id="6.1.1.22" evidence="7"/>
<comment type="subcellular location">
    <subcellularLocation>
        <location evidence="7">Cytoplasm</location>
    </subcellularLocation>
</comment>
<protein>
    <recommendedName>
        <fullName evidence="7">Asparagine--tRNA ligase</fullName>
        <ecNumber evidence="7">6.1.1.22</ecNumber>
    </recommendedName>
    <alternativeName>
        <fullName evidence="7">Asparaginyl-tRNA synthetase</fullName>
        <shortName evidence="7">AsnRS</shortName>
    </alternativeName>
</protein>
<evidence type="ECO:0000256" key="1">
    <source>
        <dbReference type="ARBA" id="ARBA00008226"/>
    </source>
</evidence>
<dbReference type="Gene3D" id="2.40.50.140">
    <property type="entry name" value="Nucleic acid-binding proteins"/>
    <property type="match status" value="1"/>
</dbReference>
<dbReference type="InterPro" id="IPR004364">
    <property type="entry name" value="Aa-tRNA-synt_II"/>
</dbReference>
<keyword evidence="4 7" id="KW-0067">ATP-binding</keyword>
<dbReference type="EMBL" id="FNJI01000041">
    <property type="protein sequence ID" value="SDP73793.1"/>
    <property type="molecule type" value="Genomic_DNA"/>
</dbReference>
<dbReference type="PROSITE" id="PS50862">
    <property type="entry name" value="AA_TRNA_LIGASE_II"/>
    <property type="match status" value="1"/>
</dbReference>
<dbReference type="GO" id="GO:0003676">
    <property type="term" value="F:nucleic acid binding"/>
    <property type="evidence" value="ECO:0007669"/>
    <property type="project" value="InterPro"/>
</dbReference>
<evidence type="ECO:0000313" key="9">
    <source>
        <dbReference type="EMBL" id="SDP73793.1"/>
    </source>
</evidence>
<dbReference type="STRING" id="91360.SAMN05660330_03892"/>
<dbReference type="GO" id="GO:0005737">
    <property type="term" value="C:cytoplasm"/>
    <property type="evidence" value="ECO:0007669"/>
    <property type="project" value="UniProtKB-SubCell"/>
</dbReference>
<dbReference type="GO" id="GO:0006421">
    <property type="term" value="P:asparaginyl-tRNA aminoacylation"/>
    <property type="evidence" value="ECO:0007669"/>
    <property type="project" value="UniProtKB-UniRule"/>
</dbReference>
<dbReference type="PANTHER" id="PTHR22594">
    <property type="entry name" value="ASPARTYL/LYSYL-TRNA SYNTHETASE"/>
    <property type="match status" value="1"/>
</dbReference>
<keyword evidence="2 7" id="KW-0436">Ligase</keyword>
<dbReference type="NCBIfam" id="TIGR00457">
    <property type="entry name" value="asnS"/>
    <property type="match status" value="1"/>
</dbReference>
<keyword evidence="3 7" id="KW-0547">Nucleotide-binding</keyword>
<proteinExistence type="inferred from homology"/>
<dbReference type="InterPro" id="IPR004365">
    <property type="entry name" value="NA-bd_OB_tRNA"/>
</dbReference>
<comment type="catalytic activity">
    <reaction evidence="7">
        <text>tRNA(Asn) + L-asparagine + ATP = L-asparaginyl-tRNA(Asn) + AMP + diphosphate + H(+)</text>
        <dbReference type="Rhea" id="RHEA:11180"/>
        <dbReference type="Rhea" id="RHEA-COMP:9659"/>
        <dbReference type="Rhea" id="RHEA-COMP:9674"/>
        <dbReference type="ChEBI" id="CHEBI:15378"/>
        <dbReference type="ChEBI" id="CHEBI:30616"/>
        <dbReference type="ChEBI" id="CHEBI:33019"/>
        <dbReference type="ChEBI" id="CHEBI:58048"/>
        <dbReference type="ChEBI" id="CHEBI:78442"/>
        <dbReference type="ChEBI" id="CHEBI:78515"/>
        <dbReference type="ChEBI" id="CHEBI:456215"/>
        <dbReference type="EC" id="6.1.1.22"/>
    </reaction>
</comment>
<gene>
    <name evidence="7" type="primary">asnS</name>
    <name evidence="9" type="ORF">SAMN05660330_03892</name>
</gene>
<keyword evidence="10" id="KW-1185">Reference proteome</keyword>
<dbReference type="NCBIfam" id="NF003037">
    <property type="entry name" value="PRK03932.1"/>
    <property type="match status" value="1"/>
</dbReference>
<evidence type="ECO:0000256" key="4">
    <source>
        <dbReference type="ARBA" id="ARBA00022840"/>
    </source>
</evidence>
<evidence type="ECO:0000259" key="8">
    <source>
        <dbReference type="PROSITE" id="PS50862"/>
    </source>
</evidence>
<dbReference type="FunFam" id="3.30.930.10:FF:000016">
    <property type="entry name" value="Asparagine--tRNA ligase"/>
    <property type="match status" value="1"/>
</dbReference>
<dbReference type="PRINTS" id="PR01042">
    <property type="entry name" value="TRNASYNTHASP"/>
</dbReference>
<evidence type="ECO:0000256" key="2">
    <source>
        <dbReference type="ARBA" id="ARBA00022598"/>
    </source>
</evidence>
<dbReference type="InterPro" id="IPR045864">
    <property type="entry name" value="aa-tRNA-synth_II/BPL/LPL"/>
</dbReference>
<dbReference type="HAMAP" id="MF_00534">
    <property type="entry name" value="Asn_tRNA_synth"/>
    <property type="match status" value="1"/>
</dbReference>
<dbReference type="Proteomes" id="UP000199073">
    <property type="component" value="Unassembled WGS sequence"/>
</dbReference>
<dbReference type="AlphaFoldDB" id="A0A1H0V637"/>
<evidence type="ECO:0000256" key="5">
    <source>
        <dbReference type="ARBA" id="ARBA00022917"/>
    </source>
</evidence>
<dbReference type="PANTHER" id="PTHR22594:SF34">
    <property type="entry name" value="ASPARAGINE--TRNA LIGASE, MITOCHONDRIAL-RELATED"/>
    <property type="match status" value="1"/>
</dbReference>
<comment type="subunit">
    <text evidence="7">Homodimer.</text>
</comment>
<accession>A0A1H0V637</accession>
<feature type="domain" description="Aminoacyl-transfer RNA synthetases class-II family profile" evidence="8">
    <location>
        <begin position="135"/>
        <end position="442"/>
    </location>
</feature>